<comment type="caution">
    <text evidence="7">The sequence shown here is derived from an EMBL/GenBank/DDBJ whole genome shotgun (WGS) entry which is preliminary data.</text>
</comment>
<feature type="region of interest" description="Disordered" evidence="5">
    <location>
        <begin position="1"/>
        <end position="138"/>
    </location>
</feature>
<reference evidence="7 8" key="1">
    <citation type="journal article" date="2019" name="Fungal Biol. Biotechnol.">
        <title>Draft genome sequence of fastidious pathogen Ceratobasidium theobromae, which causes vascular-streak dieback in Theobroma cacao.</title>
        <authorList>
            <person name="Ali S.S."/>
            <person name="Asman A."/>
            <person name="Shao J."/>
            <person name="Firmansyah A.P."/>
            <person name="Susilo A.W."/>
            <person name="Rosmana A."/>
            <person name="McMahon P."/>
            <person name="Junaid M."/>
            <person name="Guest D."/>
            <person name="Kheng T.Y."/>
            <person name="Meinhardt L.W."/>
            <person name="Bailey B.A."/>
        </authorList>
    </citation>
    <scope>NUCLEOTIDE SEQUENCE [LARGE SCALE GENOMIC DNA]</scope>
    <source>
        <strain evidence="7 8">CT2</strain>
    </source>
</reference>
<gene>
    <name evidence="7" type="ORF">CTheo_2602</name>
</gene>
<dbReference type="InterPro" id="IPR045119">
    <property type="entry name" value="SUN1-5"/>
</dbReference>
<name>A0A5N5QR14_9AGAM</name>
<dbReference type="EMBL" id="SSOP01000027">
    <property type="protein sequence ID" value="KAB5594001.1"/>
    <property type="molecule type" value="Genomic_DNA"/>
</dbReference>
<accession>A0A5N5QR14</accession>
<feature type="compositionally biased region" description="Polar residues" evidence="5">
    <location>
        <begin position="167"/>
        <end position="177"/>
    </location>
</feature>
<feature type="compositionally biased region" description="Basic residues" evidence="5">
    <location>
        <begin position="356"/>
        <end position="365"/>
    </location>
</feature>
<dbReference type="Gene3D" id="1.20.5.1070">
    <property type="entry name" value="Head and neck region of the ectodomain of NDV fusion glycoprotein"/>
    <property type="match status" value="1"/>
</dbReference>
<feature type="compositionally biased region" description="Acidic residues" evidence="5">
    <location>
        <begin position="321"/>
        <end position="330"/>
    </location>
</feature>
<dbReference type="AlphaFoldDB" id="A0A5N5QR14"/>
<comment type="subcellular location">
    <subcellularLocation>
        <location evidence="1">Membrane</location>
    </subcellularLocation>
</comment>
<evidence type="ECO:0000256" key="1">
    <source>
        <dbReference type="ARBA" id="ARBA00004370"/>
    </source>
</evidence>
<dbReference type="SUPFAM" id="SSF57997">
    <property type="entry name" value="Tropomyosin"/>
    <property type="match status" value="1"/>
</dbReference>
<sequence length="1089" mass="118009">MSFTNTPLGQQRRLDRNAFLNGTKKSQLRITKSTVDNDQPESQTSPPRRAASTHTIPVSYSYGAPELAGSGSGSPPKAPSSTGNRPSSPSRSVTTSHNDPSEEPNSSEPANIRYARLKQRNQALGPTASSSSTSSFRGVDLRDTSVNVANAFTQAAFSQIGGGMPRSKSTASWSSGTRLAPPASTGFARAPSVLREEEDESNIVGNDSGEVDINGDPISRADRAKSPLYDALGAAGTFLLNQAKRATSRQPEDSASTTNIQQQSLSSVDRTSDYEDAEALYQRSKAGLPAPSTDVSKSSNQTKKKPRKSKDNALYKPSSSESEDSEGLDSDEGRRKKKTKLVKGMSLPIIGPSKTFRAKKPRRQSVRPGNSILGEGDMRSVSNLVQVDEEPSILPPSRGRSESRSRSRSHTPRAQSVGGQTTDSFAEEQLLDDALGDDDSNAYTDPDVQQQSREIAAAQQAARSHAQSSYSYSTKRSNKGLGVGAALGTFVRSVVRALLTLKKMNYDLKVVLTIVVLLSAIYAGLFKSSPPPKSHPISQPHQPSRGIFGFLFSGRSSTSDRYEHVPIPKFDLPPGSLEELIERLGVLERAQRSTDTAIGDMSSRVGSIEGYTKDVNQRFGQVDARVGQVEGRVGGVEGRVVRTEERFAKVDDRIEQFDVRVGQVDSRVEQFGTRVAKVDGLVGQIDTRVGQVDSRVGQVDSRVGRMDAWVGQVDNRIDQLGTRVGHVEQTGAKVGKTEGKVSNVDAHVRELEARAREFDAKAKEIEAQAKRFEGRAKDIDARASKIDAKANEIDAKTNEIHSKTKELDAKSRENDARSRDFESKLREIEARFKDASGSWWPRNRAGGQQEPLAIGSEAMDQLVQRAVLATTKDTVARADFALYTGGGRVIPEYTSPTFSVSPTSSWRRMLGIGTVQGRSPAVALVPDINVGNCWPFAGSQGQIAVLLSRSVKVDAVTIDHASKEVAYDLSAAPRKFAVWGLVEGADNLEKLAKYQQEVEGQTIGTGEGEQAEDGPSFKPARILLAEFEYDINASSHIQTFEVPERVRQAGIDVGVVVFQIRSSWGDPNYTCLYRVRVHGEAVGPNVSRA</sequence>
<dbReference type="Gene3D" id="2.60.120.260">
    <property type="entry name" value="Galactose-binding domain-like"/>
    <property type="match status" value="1"/>
</dbReference>
<feature type="compositionally biased region" description="Polar residues" evidence="5">
    <location>
        <begin position="412"/>
        <end position="423"/>
    </location>
</feature>
<dbReference type="GO" id="GO:0043495">
    <property type="term" value="F:protein-membrane adaptor activity"/>
    <property type="evidence" value="ECO:0007669"/>
    <property type="project" value="TreeGrafter"/>
</dbReference>
<keyword evidence="3" id="KW-1133">Transmembrane helix</keyword>
<evidence type="ECO:0000256" key="5">
    <source>
        <dbReference type="SAM" id="MobiDB-lite"/>
    </source>
</evidence>
<dbReference type="Gene3D" id="1.20.5.170">
    <property type="match status" value="1"/>
</dbReference>
<evidence type="ECO:0000256" key="3">
    <source>
        <dbReference type="ARBA" id="ARBA00022989"/>
    </source>
</evidence>
<feature type="compositionally biased region" description="Low complexity" evidence="5">
    <location>
        <begin position="449"/>
        <end position="462"/>
    </location>
</feature>
<feature type="region of interest" description="Disordered" evidence="5">
    <location>
        <begin position="243"/>
        <end position="423"/>
    </location>
</feature>
<evidence type="ECO:0000256" key="2">
    <source>
        <dbReference type="ARBA" id="ARBA00022692"/>
    </source>
</evidence>
<dbReference type="Pfam" id="PF07738">
    <property type="entry name" value="Sad1_UNC"/>
    <property type="match status" value="2"/>
</dbReference>
<dbReference type="PANTHER" id="PTHR12911:SF8">
    <property type="entry name" value="KLAROID PROTEIN-RELATED"/>
    <property type="match status" value="1"/>
</dbReference>
<keyword evidence="2" id="KW-0812">Transmembrane</keyword>
<feature type="compositionally biased region" description="Polar residues" evidence="5">
    <location>
        <begin position="244"/>
        <end position="269"/>
    </location>
</feature>
<feature type="region of interest" description="Disordered" evidence="5">
    <location>
        <begin position="797"/>
        <end position="818"/>
    </location>
</feature>
<dbReference type="PANTHER" id="PTHR12911">
    <property type="entry name" value="SAD1/UNC-84-LIKE PROTEIN-RELATED"/>
    <property type="match status" value="1"/>
</dbReference>
<dbReference type="PROSITE" id="PS51469">
    <property type="entry name" value="SUN"/>
    <property type="match status" value="1"/>
</dbReference>
<feature type="compositionally biased region" description="Polar residues" evidence="5">
    <location>
        <begin position="23"/>
        <end position="58"/>
    </location>
</feature>
<organism evidence="7 8">
    <name type="scientific">Ceratobasidium theobromae</name>
    <dbReference type="NCBI Taxonomy" id="1582974"/>
    <lineage>
        <taxon>Eukaryota</taxon>
        <taxon>Fungi</taxon>
        <taxon>Dikarya</taxon>
        <taxon>Basidiomycota</taxon>
        <taxon>Agaricomycotina</taxon>
        <taxon>Agaricomycetes</taxon>
        <taxon>Cantharellales</taxon>
        <taxon>Ceratobasidiaceae</taxon>
        <taxon>Ceratobasidium</taxon>
    </lineage>
</organism>
<protein>
    <submittedName>
        <fullName evidence="7">Myosin-4</fullName>
    </submittedName>
</protein>
<proteinExistence type="predicted"/>
<dbReference type="Gene3D" id="1.20.5.340">
    <property type="match status" value="1"/>
</dbReference>
<feature type="region of interest" description="Disordered" evidence="5">
    <location>
        <begin position="160"/>
        <end position="221"/>
    </location>
</feature>
<feature type="region of interest" description="Disordered" evidence="5">
    <location>
        <begin position="435"/>
        <end position="462"/>
    </location>
</feature>
<dbReference type="OrthoDB" id="342281at2759"/>
<dbReference type="Proteomes" id="UP000383932">
    <property type="component" value="Unassembled WGS sequence"/>
</dbReference>
<evidence type="ECO:0000256" key="4">
    <source>
        <dbReference type="ARBA" id="ARBA00023136"/>
    </source>
</evidence>
<dbReference type="InterPro" id="IPR012919">
    <property type="entry name" value="SUN_dom"/>
</dbReference>
<evidence type="ECO:0000313" key="7">
    <source>
        <dbReference type="EMBL" id="KAB5594001.1"/>
    </source>
</evidence>
<feature type="compositionally biased region" description="Low complexity" evidence="5">
    <location>
        <begin position="73"/>
        <end position="96"/>
    </location>
</feature>
<dbReference type="GO" id="GO:0034993">
    <property type="term" value="C:meiotic nuclear membrane microtubule tethering complex"/>
    <property type="evidence" value="ECO:0007669"/>
    <property type="project" value="TreeGrafter"/>
</dbReference>
<keyword evidence="8" id="KW-1185">Reference proteome</keyword>
<keyword evidence="4" id="KW-0472">Membrane</keyword>
<evidence type="ECO:0000259" key="6">
    <source>
        <dbReference type="PROSITE" id="PS51469"/>
    </source>
</evidence>
<evidence type="ECO:0000313" key="8">
    <source>
        <dbReference type="Proteomes" id="UP000383932"/>
    </source>
</evidence>
<feature type="domain" description="SUN" evidence="6">
    <location>
        <begin position="886"/>
        <end position="1082"/>
    </location>
</feature>